<keyword evidence="3" id="KW-0378">Hydrolase</keyword>
<dbReference type="STRING" id="216142.LT40_15285"/>
<dbReference type="InterPro" id="IPR028090">
    <property type="entry name" value="JAB_dom_prok"/>
</dbReference>
<evidence type="ECO:0000256" key="3">
    <source>
        <dbReference type="ARBA" id="ARBA00022801"/>
    </source>
</evidence>
<feature type="domain" description="JAB" evidence="8">
    <location>
        <begin position="13"/>
        <end position="131"/>
    </location>
</feature>
<dbReference type="Gene3D" id="3.40.50.720">
    <property type="entry name" value="NAD(P)-binding Rossmann-like Domain"/>
    <property type="match status" value="1"/>
</dbReference>
<dbReference type="GO" id="GO:0004792">
    <property type="term" value="F:thiosulfate-cyanide sulfurtransferase activity"/>
    <property type="evidence" value="ECO:0007669"/>
    <property type="project" value="TreeGrafter"/>
</dbReference>
<dbReference type="GO" id="GO:0006508">
    <property type="term" value="P:proteolysis"/>
    <property type="evidence" value="ECO:0007669"/>
    <property type="project" value="UniProtKB-KW"/>
</dbReference>
<dbReference type="Pfam" id="PF00899">
    <property type="entry name" value="ThiF"/>
    <property type="match status" value="1"/>
</dbReference>
<keyword evidence="2" id="KW-0479">Metal-binding</keyword>
<dbReference type="PANTHER" id="PTHR10953:SF102">
    <property type="entry name" value="ADENYLYLTRANSFERASE AND SULFURTRANSFERASE MOCS3"/>
    <property type="match status" value="1"/>
</dbReference>
<keyword evidence="10" id="KW-1185">Reference proteome</keyword>
<reference evidence="9 10" key="1">
    <citation type="journal article" date="2015" name="J. Biotechnol.">
        <title>Complete genome sequence of Pseudomonas rhizosphaerae IH5T (=DSM 16299T), a phosphate-solubilizing rhizobacterium for bacterial biofertilizer.</title>
        <authorList>
            <person name="Kwak Y."/>
            <person name="Jung B.K."/>
            <person name="Shin J.H."/>
        </authorList>
    </citation>
    <scope>NUCLEOTIDE SEQUENCE [LARGE SCALE GENOMIC DNA]</scope>
    <source>
        <strain evidence="9">DSM 16299</strain>
    </source>
</reference>
<gene>
    <name evidence="9" type="ORF">LT40_15285</name>
</gene>
<dbReference type="Pfam" id="PF14464">
    <property type="entry name" value="Prok-JAB"/>
    <property type="match status" value="1"/>
</dbReference>
<evidence type="ECO:0000259" key="8">
    <source>
        <dbReference type="Pfam" id="PF14464"/>
    </source>
</evidence>
<evidence type="ECO:0000256" key="2">
    <source>
        <dbReference type="ARBA" id="ARBA00022723"/>
    </source>
</evidence>
<sequence length="460" mass="50261">MKAHSRLVLTDEIHTSLREHLFPGDGKEAAAILICTCSLGSNLKLLSQELILVPHKECSVRTPDSLTWPGKYLEDAIDRALVGARSIILVHSHPGGLYEFSWVDDASDASTMVSLAQGVESIHGSAIMVPCGAMRARIYHPDQTCEDIELVTVPGDTILFWSNDAEEHLTPPMAFTSQMTHALQRLTVAVIGVSGTGSIVAEQVTRLGFGKVILVDHDHVEEKNLNRILNSTIADAQSKRPKVEMFAEAIERIRGPNVAEPINNSVLSREAVLAVANADVIFCCVDTHQGRMICDLMASCFLTPLFDVGVKIPTRPTESDGRAIHDVQGRIDYVKPGGATLADRKIYTPDSLYAEALRSTNPNAHRDQVEHGYISGVQEEAPSVITLNMRAASACVNEFIARAFPFREEHNSKYAQTNFTLSGCLEDFEHEDSFRKAPNPKLAQGGKEPLLGLPDLGVRP</sequence>
<name>A0A089YSQ8_9PSED</name>
<keyword evidence="5" id="KW-0482">Metalloprotease</keyword>
<dbReference type="HOGENOM" id="CLU_041781_0_0_6"/>
<feature type="domain" description="THIF-type NAD/FAD binding fold" evidence="7">
    <location>
        <begin position="178"/>
        <end position="310"/>
    </location>
</feature>
<evidence type="ECO:0000256" key="6">
    <source>
        <dbReference type="SAM" id="MobiDB-lite"/>
    </source>
</evidence>
<dbReference type="EMBL" id="CP009533">
    <property type="protein sequence ID" value="AIS18674.1"/>
    <property type="molecule type" value="Genomic_DNA"/>
</dbReference>
<feature type="region of interest" description="Disordered" evidence="6">
    <location>
        <begin position="435"/>
        <end position="460"/>
    </location>
</feature>
<dbReference type="GO" id="GO:0016779">
    <property type="term" value="F:nucleotidyltransferase activity"/>
    <property type="evidence" value="ECO:0007669"/>
    <property type="project" value="TreeGrafter"/>
</dbReference>
<evidence type="ECO:0000256" key="4">
    <source>
        <dbReference type="ARBA" id="ARBA00022833"/>
    </source>
</evidence>
<evidence type="ECO:0000313" key="10">
    <source>
        <dbReference type="Proteomes" id="UP000029499"/>
    </source>
</evidence>
<dbReference type="GO" id="GO:0005737">
    <property type="term" value="C:cytoplasm"/>
    <property type="evidence" value="ECO:0007669"/>
    <property type="project" value="TreeGrafter"/>
</dbReference>
<dbReference type="SUPFAM" id="SSF69572">
    <property type="entry name" value="Activating enzymes of the ubiquitin-like proteins"/>
    <property type="match status" value="1"/>
</dbReference>
<protein>
    <submittedName>
        <fullName evidence="9">Thiamine biosynthesis protein ThiF</fullName>
    </submittedName>
</protein>
<dbReference type="GO" id="GO:0008641">
    <property type="term" value="F:ubiquitin-like modifier activating enzyme activity"/>
    <property type="evidence" value="ECO:0007669"/>
    <property type="project" value="InterPro"/>
</dbReference>
<dbReference type="GO" id="GO:0046872">
    <property type="term" value="F:metal ion binding"/>
    <property type="evidence" value="ECO:0007669"/>
    <property type="project" value="UniProtKB-KW"/>
</dbReference>
<dbReference type="AlphaFoldDB" id="A0A089YSQ8"/>
<organism evidence="9 10">
    <name type="scientific">Pseudomonas rhizosphaerae</name>
    <dbReference type="NCBI Taxonomy" id="216142"/>
    <lineage>
        <taxon>Bacteria</taxon>
        <taxon>Pseudomonadati</taxon>
        <taxon>Pseudomonadota</taxon>
        <taxon>Gammaproteobacteria</taxon>
        <taxon>Pseudomonadales</taxon>
        <taxon>Pseudomonadaceae</taxon>
        <taxon>Pseudomonas</taxon>
    </lineage>
</organism>
<evidence type="ECO:0000259" key="7">
    <source>
        <dbReference type="Pfam" id="PF00899"/>
    </source>
</evidence>
<keyword evidence="1" id="KW-0645">Protease</keyword>
<dbReference type="RefSeq" id="WP_043191693.1">
    <property type="nucleotide sequence ID" value="NZ_CP009533.1"/>
</dbReference>
<dbReference type="InterPro" id="IPR035985">
    <property type="entry name" value="Ubiquitin-activating_enz"/>
</dbReference>
<dbReference type="InterPro" id="IPR000594">
    <property type="entry name" value="ThiF_NAD_FAD-bd"/>
</dbReference>
<dbReference type="PANTHER" id="PTHR10953">
    <property type="entry name" value="UBIQUITIN-ACTIVATING ENZYME E1"/>
    <property type="match status" value="1"/>
</dbReference>
<dbReference type="OrthoDB" id="6377837at2"/>
<proteinExistence type="predicted"/>
<dbReference type="KEGG" id="prh:LT40_15285"/>
<dbReference type="InterPro" id="IPR045886">
    <property type="entry name" value="ThiF/MoeB/HesA"/>
</dbReference>
<evidence type="ECO:0000313" key="9">
    <source>
        <dbReference type="EMBL" id="AIS18674.1"/>
    </source>
</evidence>
<evidence type="ECO:0000256" key="5">
    <source>
        <dbReference type="ARBA" id="ARBA00023049"/>
    </source>
</evidence>
<evidence type="ECO:0000256" key="1">
    <source>
        <dbReference type="ARBA" id="ARBA00022670"/>
    </source>
</evidence>
<keyword evidence="4" id="KW-0862">Zinc</keyword>
<dbReference type="eggNOG" id="COG0476">
    <property type="taxonomic scope" value="Bacteria"/>
</dbReference>
<dbReference type="Proteomes" id="UP000029499">
    <property type="component" value="Chromosome"/>
</dbReference>
<accession>A0A089YSQ8</accession>
<dbReference type="GO" id="GO:0008237">
    <property type="term" value="F:metallopeptidase activity"/>
    <property type="evidence" value="ECO:0007669"/>
    <property type="project" value="UniProtKB-KW"/>
</dbReference>